<name>A0A7S9KK73_EPIFF</name>
<feature type="compositionally biased region" description="Polar residues" evidence="1">
    <location>
        <begin position="98"/>
        <end position="108"/>
    </location>
</feature>
<gene>
    <name evidence="2" type="ORF">C2857_003174</name>
</gene>
<feature type="region of interest" description="Disordered" evidence="1">
    <location>
        <begin position="189"/>
        <end position="229"/>
    </location>
</feature>
<dbReference type="EMBL" id="CP031385">
    <property type="protein sequence ID" value="QPG93859.1"/>
    <property type="molecule type" value="Genomic_DNA"/>
</dbReference>
<feature type="compositionally biased region" description="Basic and acidic residues" evidence="1">
    <location>
        <begin position="216"/>
        <end position="226"/>
    </location>
</feature>
<feature type="compositionally biased region" description="Basic and acidic residues" evidence="1">
    <location>
        <begin position="74"/>
        <end position="90"/>
    </location>
</feature>
<organism evidence="2 3">
    <name type="scientific">Epichloe festucae (strain Fl1)</name>
    <dbReference type="NCBI Taxonomy" id="877507"/>
    <lineage>
        <taxon>Eukaryota</taxon>
        <taxon>Fungi</taxon>
        <taxon>Dikarya</taxon>
        <taxon>Ascomycota</taxon>
        <taxon>Pezizomycotina</taxon>
        <taxon>Sordariomycetes</taxon>
        <taxon>Hypocreomycetidae</taxon>
        <taxon>Hypocreales</taxon>
        <taxon>Clavicipitaceae</taxon>
        <taxon>Epichloe</taxon>
    </lineage>
</organism>
<feature type="region of interest" description="Disordered" evidence="1">
    <location>
        <begin position="340"/>
        <end position="363"/>
    </location>
</feature>
<dbReference type="Proteomes" id="UP000594364">
    <property type="component" value="Chromosome 1"/>
</dbReference>
<feature type="region of interest" description="Disordered" evidence="1">
    <location>
        <begin position="74"/>
        <end position="108"/>
    </location>
</feature>
<evidence type="ECO:0000313" key="2">
    <source>
        <dbReference type="EMBL" id="QPG93859.1"/>
    </source>
</evidence>
<sequence>MKNQESNTVLQTISGFTLADVARETSLHDHSVWGVQIKLRNKPVQFVSSGLSEPLKSDSNDEAGINIGNATTTHHEKRQELHTEESDRPHSLPALRNESGSLNSPTPSLQIRVTESALDQATEVFFIDTIGEKMTGKRPQVLPVKVPERHSSPDCSSGDEVILFRGRKSYNDDNPITSSSHKTSLHTVASAHSHHPADDLCSPLIGSKPATSMENFSRRRKEERGRGSIGEEQDILLDYISNMRENGELGDVYEQGGNVRLDLGGSDDELFYGSDPSDDETYGGSYVGDRDNLQRPKKNSSASDRSQMYHQKVDNNEDIDSSYNEQHALLTFAAESMSGSSSALNKDSSGDPSAWNTQRTRENLSREQADFDFMDWDRSSIQPVRRSKKVQAPHLSFDNCDSDLEYQLKVAWKNDRLRKKERKQQREELHGLGLLRKKTTPNDLRVKYPLGMTITDVADELRFFLREENEL</sequence>
<feature type="compositionally biased region" description="Polar residues" evidence="1">
    <location>
        <begin position="299"/>
        <end position="309"/>
    </location>
</feature>
<dbReference type="AlphaFoldDB" id="A0A7S9KK73"/>
<accession>A0A7S9KK73</accession>
<dbReference type="OrthoDB" id="21470at2759"/>
<protein>
    <submittedName>
        <fullName evidence="2">Uncharacterized protein</fullName>
    </submittedName>
</protein>
<keyword evidence="3" id="KW-1185">Reference proteome</keyword>
<evidence type="ECO:0000313" key="3">
    <source>
        <dbReference type="Proteomes" id="UP000594364"/>
    </source>
</evidence>
<proteinExistence type="predicted"/>
<reference evidence="2 3" key="1">
    <citation type="journal article" date="2018" name="PLoS Genet.">
        <title>Repeat elements organise 3D genome structure and mediate transcription in the filamentous fungus Epichloe festucae.</title>
        <authorList>
            <person name="Winter D.J."/>
            <person name="Ganley A.R.D."/>
            <person name="Young C.A."/>
            <person name="Liachko I."/>
            <person name="Schardl C.L."/>
            <person name="Dupont P.Y."/>
            <person name="Berry D."/>
            <person name="Ram A."/>
            <person name="Scott B."/>
            <person name="Cox M.P."/>
        </authorList>
    </citation>
    <scope>NUCLEOTIDE SEQUENCE [LARGE SCALE GENOMIC DNA]</scope>
    <source>
        <strain evidence="2 3">Fl1</strain>
    </source>
</reference>
<feature type="compositionally biased region" description="Polar residues" evidence="1">
    <location>
        <begin position="340"/>
        <end position="358"/>
    </location>
</feature>
<evidence type="ECO:0000256" key="1">
    <source>
        <dbReference type="SAM" id="MobiDB-lite"/>
    </source>
</evidence>
<feature type="compositionally biased region" description="Acidic residues" evidence="1">
    <location>
        <begin position="267"/>
        <end position="281"/>
    </location>
</feature>
<feature type="region of interest" description="Disordered" evidence="1">
    <location>
        <begin position="267"/>
        <end position="310"/>
    </location>
</feature>